<dbReference type="Proteomes" id="UP001165960">
    <property type="component" value="Unassembled WGS sequence"/>
</dbReference>
<dbReference type="EMBL" id="QTSX02004331">
    <property type="protein sequence ID" value="KAJ9065672.1"/>
    <property type="molecule type" value="Genomic_DNA"/>
</dbReference>
<sequence length="259" mass="28983">MPSITLSNAGDKTTIKKLLPSSSNKILTATVVRLYQAHPDPRTWSYTNVIGAIALVQDKSRGHKFFFRIVDLQENKGILWEHELSPNFIYKNDTPFFHTFGTKDHVVGLSFADDNEAATFYKKVLAREKKCQKIKEINSSSKNKTKGKIDKSLIGKPMDFKHLGHIGYDSNAGFSAHHEDPEWQKLFSQLGVDGSAQEQAFSDTKTMESLVSFVQQNGGIKQVNQNLQSGKLTGLQPQTSHPTPPKQKRPPPPPPANWK</sequence>
<accession>A0ACC2SU90</accession>
<gene>
    <name evidence="1" type="ORF">DSO57_1017078</name>
</gene>
<reference evidence="1" key="1">
    <citation type="submission" date="2022-04" db="EMBL/GenBank/DDBJ databases">
        <title>Genome of the entomopathogenic fungus Entomophthora muscae.</title>
        <authorList>
            <person name="Elya C."/>
            <person name="Lovett B.R."/>
            <person name="Lee E."/>
            <person name="Macias A.M."/>
            <person name="Hajek A.E."/>
            <person name="De Bivort B.L."/>
            <person name="Kasson M.T."/>
            <person name="De Fine Licht H.H."/>
            <person name="Stajich J.E."/>
        </authorList>
    </citation>
    <scope>NUCLEOTIDE SEQUENCE</scope>
    <source>
        <strain evidence="1">Berkeley</strain>
    </source>
</reference>
<name>A0ACC2SU90_9FUNG</name>
<keyword evidence="2" id="KW-1185">Reference proteome</keyword>
<proteinExistence type="predicted"/>
<evidence type="ECO:0000313" key="2">
    <source>
        <dbReference type="Proteomes" id="UP001165960"/>
    </source>
</evidence>
<comment type="caution">
    <text evidence="1">The sequence shown here is derived from an EMBL/GenBank/DDBJ whole genome shotgun (WGS) entry which is preliminary data.</text>
</comment>
<evidence type="ECO:0000313" key="1">
    <source>
        <dbReference type="EMBL" id="KAJ9065672.1"/>
    </source>
</evidence>
<organism evidence="1 2">
    <name type="scientific">Entomophthora muscae</name>
    <dbReference type="NCBI Taxonomy" id="34485"/>
    <lineage>
        <taxon>Eukaryota</taxon>
        <taxon>Fungi</taxon>
        <taxon>Fungi incertae sedis</taxon>
        <taxon>Zoopagomycota</taxon>
        <taxon>Entomophthoromycotina</taxon>
        <taxon>Entomophthoromycetes</taxon>
        <taxon>Entomophthorales</taxon>
        <taxon>Entomophthoraceae</taxon>
        <taxon>Entomophthora</taxon>
    </lineage>
</organism>
<protein>
    <submittedName>
        <fullName evidence="1">Uncharacterized protein</fullName>
    </submittedName>
</protein>